<evidence type="ECO:0000313" key="3">
    <source>
        <dbReference type="Proteomes" id="UP000564885"/>
    </source>
</evidence>
<dbReference type="SMART" id="SM00044">
    <property type="entry name" value="CYCc"/>
    <property type="match status" value="1"/>
</dbReference>
<feature type="domain" description="Guanylate cyclase" evidence="1">
    <location>
        <begin position="223"/>
        <end position="354"/>
    </location>
</feature>
<keyword evidence="3" id="KW-1185">Reference proteome</keyword>
<evidence type="ECO:0000313" key="2">
    <source>
        <dbReference type="EMBL" id="NNM74463.1"/>
    </source>
</evidence>
<dbReference type="Gene3D" id="3.30.70.1230">
    <property type="entry name" value="Nucleotide cyclase"/>
    <property type="match status" value="1"/>
</dbReference>
<dbReference type="EMBL" id="JABEPP010000005">
    <property type="protein sequence ID" value="NNM74463.1"/>
    <property type="molecule type" value="Genomic_DNA"/>
</dbReference>
<dbReference type="CDD" id="cd07302">
    <property type="entry name" value="CHD"/>
    <property type="match status" value="1"/>
</dbReference>
<sequence>MSHAGPGPGLEAALPAIRDWIILEGLEGTSLAALLEGFARRVVAAGLHLSRAYLASPAVHPEIRAVNLTWRPATGVIREGVGHERFPNAFDTSPIAFMLANNIVRHRWRLDSAAGRQGYALLDELHAEGDVDYAAHIVKFGGSATTAMQGVALTVSTDRAEGFAREELAFLNALVPPLALAVYRVALFDMMTAILDAYIGHNAGRRILGGEIRRGHGHRLPAAILIADLRGFTAASEGGGEELIARLGEHLGAVAEPIEAAGGEVLKFLGDGLLAGFPIDGELGPGAACAAAISAAIEAISRNDGVNARHAAGPALPLDIALHLGEVFYGNVGGGGRLDFTVIGPAVNEASRIEALCGILDRSLLMSADFARSCGRPTVSLGHHRLRGVSEPREIFALAG</sequence>
<gene>
    <name evidence="2" type="ORF">HJG44_19065</name>
</gene>
<dbReference type="InterPro" id="IPR001054">
    <property type="entry name" value="A/G_cyclase"/>
</dbReference>
<proteinExistence type="predicted"/>
<dbReference type="Proteomes" id="UP000564885">
    <property type="component" value="Unassembled WGS sequence"/>
</dbReference>
<dbReference type="GO" id="GO:0035556">
    <property type="term" value="P:intracellular signal transduction"/>
    <property type="evidence" value="ECO:0007669"/>
    <property type="project" value="InterPro"/>
</dbReference>
<name>A0A849IKJ4_9HYPH</name>
<dbReference type="RefSeq" id="WP_171219894.1">
    <property type="nucleotide sequence ID" value="NZ_JABEPP010000005.1"/>
</dbReference>
<accession>A0A849IKJ4</accession>
<dbReference type="SUPFAM" id="SSF55073">
    <property type="entry name" value="Nucleotide cyclase"/>
    <property type="match status" value="1"/>
</dbReference>
<comment type="caution">
    <text evidence="2">The sequence shown here is derived from an EMBL/GenBank/DDBJ whole genome shotgun (WGS) entry which is preliminary data.</text>
</comment>
<organism evidence="2 3">
    <name type="scientific">Enterovirga aerilata</name>
    <dbReference type="NCBI Taxonomy" id="2730920"/>
    <lineage>
        <taxon>Bacteria</taxon>
        <taxon>Pseudomonadati</taxon>
        <taxon>Pseudomonadota</taxon>
        <taxon>Alphaproteobacteria</taxon>
        <taxon>Hyphomicrobiales</taxon>
        <taxon>Methylobacteriaceae</taxon>
        <taxon>Enterovirga</taxon>
    </lineage>
</organism>
<dbReference type="Pfam" id="PF00211">
    <property type="entry name" value="Guanylate_cyc"/>
    <property type="match status" value="1"/>
</dbReference>
<evidence type="ECO:0000259" key="1">
    <source>
        <dbReference type="PROSITE" id="PS50125"/>
    </source>
</evidence>
<dbReference type="InterPro" id="IPR050697">
    <property type="entry name" value="Adenylyl/Guanylyl_Cyclase_3/4"/>
</dbReference>
<dbReference type="AlphaFoldDB" id="A0A849IKJ4"/>
<dbReference type="PANTHER" id="PTHR43081">
    <property type="entry name" value="ADENYLATE CYCLASE, TERMINAL-DIFFERENTIATION SPECIFIC-RELATED"/>
    <property type="match status" value="1"/>
</dbReference>
<dbReference type="GO" id="GO:0004016">
    <property type="term" value="F:adenylate cyclase activity"/>
    <property type="evidence" value="ECO:0007669"/>
    <property type="project" value="UniProtKB-ARBA"/>
</dbReference>
<dbReference type="GO" id="GO:0006171">
    <property type="term" value="P:cAMP biosynthetic process"/>
    <property type="evidence" value="ECO:0007669"/>
    <property type="project" value="TreeGrafter"/>
</dbReference>
<protein>
    <submittedName>
        <fullName evidence="2">Adenylate/guanylate cyclase domain-containing protein</fullName>
    </submittedName>
</protein>
<dbReference type="InterPro" id="IPR029787">
    <property type="entry name" value="Nucleotide_cyclase"/>
</dbReference>
<reference evidence="2 3" key="1">
    <citation type="submission" date="2020-04" db="EMBL/GenBank/DDBJ databases">
        <title>Enterovirga sp. isolate from soil.</title>
        <authorList>
            <person name="Chea S."/>
            <person name="Kim D.-U."/>
        </authorList>
    </citation>
    <scope>NUCLEOTIDE SEQUENCE [LARGE SCALE GENOMIC DNA]</scope>
    <source>
        <strain evidence="2 3">DB1703</strain>
    </source>
</reference>
<dbReference type="PANTHER" id="PTHR43081:SF11">
    <property type="entry name" value="BLR2264 PROTEIN"/>
    <property type="match status" value="1"/>
</dbReference>
<dbReference type="PROSITE" id="PS50125">
    <property type="entry name" value="GUANYLATE_CYCLASE_2"/>
    <property type="match status" value="1"/>
</dbReference>